<proteinExistence type="predicted"/>
<organism evidence="2 3">
    <name type="scientific">Tetraparma gracilis</name>
    <dbReference type="NCBI Taxonomy" id="2962635"/>
    <lineage>
        <taxon>Eukaryota</taxon>
        <taxon>Sar</taxon>
        <taxon>Stramenopiles</taxon>
        <taxon>Ochrophyta</taxon>
        <taxon>Bolidophyceae</taxon>
        <taxon>Parmales</taxon>
        <taxon>Triparmaceae</taxon>
        <taxon>Tetraparma</taxon>
    </lineage>
</organism>
<protein>
    <submittedName>
        <fullName evidence="2">Uncharacterized protein</fullName>
    </submittedName>
</protein>
<keyword evidence="3" id="KW-1185">Reference proteome</keyword>
<feature type="region of interest" description="Disordered" evidence="1">
    <location>
        <begin position="66"/>
        <end position="90"/>
    </location>
</feature>
<reference evidence="2 3" key="1">
    <citation type="journal article" date="2023" name="Commun. Biol.">
        <title>Genome analysis of Parmales, the sister group of diatoms, reveals the evolutionary specialization of diatoms from phago-mixotrophs to photoautotrophs.</title>
        <authorList>
            <person name="Ban H."/>
            <person name="Sato S."/>
            <person name="Yoshikawa S."/>
            <person name="Yamada K."/>
            <person name="Nakamura Y."/>
            <person name="Ichinomiya M."/>
            <person name="Sato N."/>
            <person name="Blanc-Mathieu R."/>
            <person name="Endo H."/>
            <person name="Kuwata A."/>
            <person name="Ogata H."/>
        </authorList>
    </citation>
    <scope>NUCLEOTIDE SEQUENCE [LARGE SCALE GENOMIC DNA]</scope>
</reference>
<feature type="compositionally biased region" description="Acidic residues" evidence="1">
    <location>
        <begin position="67"/>
        <end position="79"/>
    </location>
</feature>
<sequence length="90" mass="10253">MGVVDLIAQDAKHYVDIAVAMATDKVWARTIKRRIKANTKKIFEREESVENWSKAFTDMAFRAAAAAEEEEEEEEEGEGGEGGWWGREEF</sequence>
<evidence type="ECO:0000256" key="1">
    <source>
        <dbReference type="SAM" id="MobiDB-lite"/>
    </source>
</evidence>
<comment type="caution">
    <text evidence="2">The sequence shown here is derived from an EMBL/GenBank/DDBJ whole genome shotgun (WGS) entry which is preliminary data.</text>
</comment>
<dbReference type="EMBL" id="BRYB01000306">
    <property type="protein sequence ID" value="GMI27371.1"/>
    <property type="molecule type" value="Genomic_DNA"/>
</dbReference>
<dbReference type="Proteomes" id="UP001165060">
    <property type="component" value="Unassembled WGS sequence"/>
</dbReference>
<feature type="compositionally biased region" description="Gly residues" evidence="1">
    <location>
        <begin position="80"/>
        <end position="90"/>
    </location>
</feature>
<name>A0ABQ6MK86_9STRA</name>
<accession>A0ABQ6MK86</accession>
<evidence type="ECO:0000313" key="2">
    <source>
        <dbReference type="EMBL" id="GMI27371.1"/>
    </source>
</evidence>
<evidence type="ECO:0000313" key="3">
    <source>
        <dbReference type="Proteomes" id="UP001165060"/>
    </source>
</evidence>
<gene>
    <name evidence="2" type="ORF">TeGR_g14486</name>
</gene>
<dbReference type="Gene3D" id="3.40.50.2000">
    <property type="entry name" value="Glycogen Phosphorylase B"/>
    <property type="match status" value="1"/>
</dbReference>